<dbReference type="EMBL" id="WMII01000010">
    <property type="protein sequence ID" value="MTH64902.1"/>
    <property type="molecule type" value="Genomic_DNA"/>
</dbReference>
<comment type="caution">
    <text evidence="1">The sequence shown here is derived from an EMBL/GenBank/DDBJ whole genome shotgun (WGS) entry which is preliminary data.</text>
</comment>
<protein>
    <submittedName>
        <fullName evidence="1">Uncharacterized protein</fullName>
    </submittedName>
</protein>
<name>A0A6L6J0G5_9RHOB</name>
<reference evidence="1 2" key="1">
    <citation type="submission" date="2019-11" db="EMBL/GenBank/DDBJ databases">
        <authorList>
            <person name="Dong K."/>
        </authorList>
    </citation>
    <scope>NUCLEOTIDE SEQUENCE [LARGE SCALE GENOMIC DNA]</scope>
    <source>
        <strain evidence="1 2">DK608</strain>
    </source>
</reference>
<evidence type="ECO:0000313" key="2">
    <source>
        <dbReference type="Proteomes" id="UP000478740"/>
    </source>
</evidence>
<dbReference type="RefSeq" id="WP_155044790.1">
    <property type="nucleotide sequence ID" value="NZ_WMIH01000010.1"/>
</dbReference>
<dbReference type="Proteomes" id="UP000478740">
    <property type="component" value="Unassembled WGS sequence"/>
</dbReference>
<accession>A0A6L6J0G5</accession>
<sequence length="107" mass="11365">MPALVLLVLVAACGRAPTDDILRGGVPANTNLHHSTGLPAESVRTVNRNDAGWRLIYRPHTAPAGAEQQAAHALCSLERKRVAQIVRLPLEAPYDDPGAAKIDVICA</sequence>
<proteinExistence type="predicted"/>
<evidence type="ECO:0000313" key="1">
    <source>
        <dbReference type="EMBL" id="MTH64902.1"/>
    </source>
</evidence>
<dbReference type="AlphaFoldDB" id="A0A6L6J0G5"/>
<organism evidence="1 2">
    <name type="scientific">Paracoccus shanxieyensis</name>
    <dbReference type="NCBI Taxonomy" id="2675752"/>
    <lineage>
        <taxon>Bacteria</taxon>
        <taxon>Pseudomonadati</taxon>
        <taxon>Pseudomonadota</taxon>
        <taxon>Alphaproteobacteria</taxon>
        <taxon>Rhodobacterales</taxon>
        <taxon>Paracoccaceae</taxon>
        <taxon>Paracoccus</taxon>
    </lineage>
</organism>
<gene>
    <name evidence="1" type="ORF">GL284_11565</name>
</gene>
<keyword evidence="2" id="KW-1185">Reference proteome</keyword>